<evidence type="ECO:0000313" key="3">
    <source>
        <dbReference type="WBParaSite" id="MBELARI_LOCUS5493"/>
    </source>
</evidence>
<feature type="compositionally biased region" description="Basic residues" evidence="1">
    <location>
        <begin position="496"/>
        <end position="506"/>
    </location>
</feature>
<feature type="compositionally biased region" description="Basic and acidic residues" evidence="1">
    <location>
        <begin position="507"/>
        <end position="520"/>
    </location>
</feature>
<name>A0AAF3FHE5_9BILA</name>
<proteinExistence type="predicted"/>
<reference evidence="3" key="1">
    <citation type="submission" date="2024-02" db="UniProtKB">
        <authorList>
            <consortium name="WormBaseParasite"/>
        </authorList>
    </citation>
    <scope>IDENTIFICATION</scope>
</reference>
<evidence type="ECO:0000313" key="2">
    <source>
        <dbReference type="Proteomes" id="UP000887575"/>
    </source>
</evidence>
<protein>
    <submittedName>
        <fullName evidence="3">Uncharacterized protein</fullName>
    </submittedName>
</protein>
<feature type="region of interest" description="Disordered" evidence="1">
    <location>
        <begin position="382"/>
        <end position="407"/>
    </location>
</feature>
<accession>A0AAF3FHE5</accession>
<evidence type="ECO:0000256" key="1">
    <source>
        <dbReference type="SAM" id="MobiDB-lite"/>
    </source>
</evidence>
<feature type="region of interest" description="Disordered" evidence="1">
    <location>
        <begin position="304"/>
        <end position="323"/>
    </location>
</feature>
<feature type="compositionally biased region" description="Polar residues" evidence="1">
    <location>
        <begin position="382"/>
        <end position="392"/>
    </location>
</feature>
<keyword evidence="2" id="KW-1185">Reference proteome</keyword>
<dbReference type="WBParaSite" id="MBELARI_LOCUS5493">
    <property type="protein sequence ID" value="MBELARI_LOCUS5493"/>
    <property type="gene ID" value="MBELARI_LOCUS5493"/>
</dbReference>
<dbReference type="AlphaFoldDB" id="A0AAF3FHE5"/>
<feature type="compositionally biased region" description="Basic and acidic residues" evidence="1">
    <location>
        <begin position="304"/>
        <end position="321"/>
    </location>
</feature>
<feature type="region of interest" description="Disordered" evidence="1">
    <location>
        <begin position="495"/>
        <end position="520"/>
    </location>
</feature>
<dbReference type="Proteomes" id="UP000887575">
    <property type="component" value="Unassembled WGS sequence"/>
</dbReference>
<organism evidence="2 3">
    <name type="scientific">Mesorhabditis belari</name>
    <dbReference type="NCBI Taxonomy" id="2138241"/>
    <lineage>
        <taxon>Eukaryota</taxon>
        <taxon>Metazoa</taxon>
        <taxon>Ecdysozoa</taxon>
        <taxon>Nematoda</taxon>
        <taxon>Chromadorea</taxon>
        <taxon>Rhabditida</taxon>
        <taxon>Rhabditina</taxon>
        <taxon>Rhabditomorpha</taxon>
        <taxon>Rhabditoidea</taxon>
        <taxon>Rhabditidae</taxon>
        <taxon>Mesorhabditinae</taxon>
        <taxon>Mesorhabditis</taxon>
    </lineage>
</organism>
<sequence length="520" mass="59380">MFVLASFISSVIDFQRRRRLKLVLEAFFNDINKQHMSLLCKRTDEASTSGYNNGMGLRKQVSAHLSDPELNIEKDRDFVLYFNECREIIVVPAQLNSFCSRVGFSSRKTMEGLYSCSLEDFLEIVYAWSVDSLYESSTGPAIEMIQTYMIEDALSRTMSSSSCIATTSSRDNSIFALYSFSKQKALPMLEQLFWGDQLGLTQSIRQKFFSESALNIELPFFRQQSFRLPTQPKMKCSTARSSLRYRAPSPSPMAIEFRKNEVSSTDFRRANNGSPANFGSLPSSYRNHSVPPYLRLILEKEQAKKEIQNKQQSSEEKDTKVPEVVPQRACPLVEFSSDVQKVKNSTSTKEIGSSVETFDDLAQYDENRIKIRLLDENVPYIDSQTTSGNSAEDTPRSEVLTTPTNTPRAELSATFEFDPERQMVVANSSRESRKVERTNGRPHANFEVTKSSLNPLRRSIVEVRKDGDFSDNSSSEIQQKFENGLNEFRRQSLVTRRGKVRKKKTRLQREPLLEDYEAAK</sequence>